<dbReference type="Proteomes" id="UP000232323">
    <property type="component" value="Unassembled WGS sequence"/>
</dbReference>
<protein>
    <submittedName>
        <fullName evidence="1">Uncharacterized protein</fullName>
    </submittedName>
</protein>
<proteinExistence type="predicted"/>
<organism evidence="1 2">
    <name type="scientific">Chlamydomonas eustigma</name>
    <dbReference type="NCBI Taxonomy" id="1157962"/>
    <lineage>
        <taxon>Eukaryota</taxon>
        <taxon>Viridiplantae</taxon>
        <taxon>Chlorophyta</taxon>
        <taxon>core chlorophytes</taxon>
        <taxon>Chlorophyceae</taxon>
        <taxon>CS clade</taxon>
        <taxon>Chlamydomonadales</taxon>
        <taxon>Chlamydomonadaceae</taxon>
        <taxon>Chlamydomonas</taxon>
    </lineage>
</organism>
<evidence type="ECO:0000313" key="2">
    <source>
        <dbReference type="Proteomes" id="UP000232323"/>
    </source>
</evidence>
<sequence length="613" mass="67072">MLQSSNKTPSSLDGILSVNSVKWENGSSFGGSQDSLDSHGDVSDLLPPVLTPNGLKLDGGLHFRQMSSGSISDNGHSAIEEGLVICTTESEILTTQSDQSSSAQSNASLQPKLLRKINSYHSKEDLLRLVSSYHSVLDEINLVTCVYRLARMYSSIRNPAARNRWSMELRNESSFLQLLGAIQGHMLNAQLQLIEKGSFKGLDAQCLSNLIWAMVKLDVSSEPCSPGYEVVQNASPLVMYFLSNSSSQGLANLLWAYSKMTVPLMDVMMMIVAEMANRLHSVESMTQFDAQALSNSIWALAHMRSKPAELDTIAGIPGLTIHFMFGITECASNMLNGLRTRSDLTHMQASMQQAEKRFSCQALVNICWSLSSMLGADCVQLPNINSLFMSIRAEAMVRLRATSTALQLKQAWALRAQGGFNEQALSNIVYAFDRATLLDRDLLQAVYAVASMRLEASTQAGLRPAFKSQELCTLLRAAQTNIAQPWEFLNKLCDAIAANPHMIDSWSAAERGELQRAVALLDVYRTTLALQQLKLAQQLQLQQQQLYSPANALAAQLSSLSLAGHFGLQPGLPQLLGQQQPGHMLYPSTLNLGGGGDLLQHLQMMSMPRPGAF</sequence>
<name>A0A250X3L1_9CHLO</name>
<evidence type="ECO:0000313" key="1">
    <source>
        <dbReference type="EMBL" id="GAX77492.1"/>
    </source>
</evidence>
<comment type="caution">
    <text evidence="1">The sequence shown here is derived from an EMBL/GenBank/DDBJ whole genome shotgun (WGS) entry which is preliminary data.</text>
</comment>
<keyword evidence="2" id="KW-1185">Reference proteome</keyword>
<reference evidence="1 2" key="1">
    <citation type="submission" date="2017-08" db="EMBL/GenBank/DDBJ databases">
        <title>Acidophilic green algal genome provides insights into adaptation to an acidic environment.</title>
        <authorList>
            <person name="Hirooka S."/>
            <person name="Hirose Y."/>
            <person name="Kanesaki Y."/>
            <person name="Higuchi S."/>
            <person name="Fujiwara T."/>
            <person name="Onuma R."/>
            <person name="Era A."/>
            <person name="Ohbayashi R."/>
            <person name="Uzuka A."/>
            <person name="Nozaki H."/>
            <person name="Yoshikawa H."/>
            <person name="Miyagishima S.Y."/>
        </authorList>
    </citation>
    <scope>NUCLEOTIDE SEQUENCE [LARGE SCALE GENOMIC DNA]</scope>
    <source>
        <strain evidence="1 2">NIES-2499</strain>
    </source>
</reference>
<dbReference type="AlphaFoldDB" id="A0A250X3L1"/>
<dbReference type="OrthoDB" id="532184at2759"/>
<gene>
    <name evidence="1" type="ORF">CEUSTIGMA_g4936.t1</name>
</gene>
<accession>A0A250X3L1</accession>
<dbReference type="EMBL" id="BEGY01000025">
    <property type="protein sequence ID" value="GAX77492.1"/>
    <property type="molecule type" value="Genomic_DNA"/>
</dbReference>